<dbReference type="SUPFAM" id="SSF52540">
    <property type="entry name" value="P-loop containing nucleoside triphosphate hydrolases"/>
    <property type="match status" value="1"/>
</dbReference>
<dbReference type="EMBL" id="NWSY01000019">
    <property type="protein sequence ID" value="PDT21299.1"/>
    <property type="molecule type" value="Genomic_DNA"/>
</dbReference>
<evidence type="ECO:0000313" key="2">
    <source>
        <dbReference type="EMBL" id="PDT21299.1"/>
    </source>
</evidence>
<dbReference type="Gene3D" id="3.40.50.300">
    <property type="entry name" value="P-loop containing nucleotide triphosphate hydrolases"/>
    <property type="match status" value="1"/>
</dbReference>
<feature type="domain" description="NB-ARC" evidence="1">
    <location>
        <begin position="200"/>
        <end position="325"/>
    </location>
</feature>
<dbReference type="SUPFAM" id="SSF48452">
    <property type="entry name" value="TPR-like"/>
    <property type="match status" value="1"/>
</dbReference>
<comment type="caution">
    <text evidence="2">The sequence shown here is derived from an EMBL/GenBank/DDBJ whole genome shotgun (WGS) entry which is preliminary data.</text>
</comment>
<organism evidence="2 3">
    <name type="scientific">Rhizobium hidalgonense</name>
    <dbReference type="NCBI Taxonomy" id="1538159"/>
    <lineage>
        <taxon>Bacteria</taxon>
        <taxon>Pseudomonadati</taxon>
        <taxon>Pseudomonadota</taxon>
        <taxon>Alphaproteobacteria</taxon>
        <taxon>Hyphomicrobiales</taxon>
        <taxon>Rhizobiaceae</taxon>
        <taxon>Rhizobium/Agrobacterium group</taxon>
        <taxon>Rhizobium</taxon>
    </lineage>
</organism>
<protein>
    <recommendedName>
        <fullName evidence="1">NB-ARC domain-containing protein</fullName>
    </recommendedName>
</protein>
<keyword evidence="3" id="KW-1185">Reference proteome</keyword>
<dbReference type="Proteomes" id="UP000219914">
    <property type="component" value="Unassembled WGS sequence"/>
</dbReference>
<sequence length="856" mass="95870">MASYQRIALFVFFDSIEKDMIKTLRGVTIADDERLLSDDERTKALSRIAQDEVSNDNVLDVELLQGLDIGDKYSTILRHKHKLPTSLRSHYLAKRSEFERSISVRNSVMHGRPLTIDEYGRAFALAGDLIKSPGIWPTLTETFKQYHDDPQSVMRLAVAFIEDGSFSGVFNNLPTPDYDDTGFFPRPALEKELKKKILARHPVITVLGDGGNGKTAITLQTLYGLLDSNDHGFDAIVWVSAKSSKLTTAEIERIEDAINSSLEMFEAVAGLFEQNDLPALERVRKLLEFNKILLVIDNLETILDESVRSFAQDVPGSSKIIFTSRVPLGADLTVQIDAFSEKEAISYLRILISVYNIAGLKKATNEELRLYVSRLGHKPLLLKWFALGVSSGLTPHSIIRNPKTALHFCMENVFSSLSQNAKKILSIMAQLPSSVSPIIVQHVGELSAKDVESAFAELIQFAILEQTTENKLETSYQIKPFAKSYIVRVLNISLDDSKLFLAKYRTIEGTYQAERGAAAHDLFNLRTFVVRSKSEALAVQKLRRALAAANNENFDEAFDIIEDTKIANPDYFEVYRCEALVAFKQSDHVRASTAYQTAIELDQTQPQLYFFYGGFLMRAYSDFRGAADQFDLALKLSPNAPEILREAARSKLYDLDFAGAQAHVTRAREIGFSTFRFETIFTDLQIQIFARKIEFLTNRDNGDAIVVTALEMRQFLSALKPGIVDATLAEHLVRAKRIISRTSNEIGYQLVVELTSLLDSLEAARPSFLQVGRKSEIREESLTISDIRRYTGRMKVQGRKPTFAFLECADAEDTFVSRSTVAAAIWGSMIKGATVTYSIAVLEDGRRKALDVALVD</sequence>
<gene>
    <name evidence="2" type="ORF">CO674_23930</name>
</gene>
<dbReference type="Gene3D" id="1.25.40.10">
    <property type="entry name" value="Tetratricopeptide repeat domain"/>
    <property type="match status" value="1"/>
</dbReference>
<dbReference type="InterPro" id="IPR027417">
    <property type="entry name" value="P-loop_NTPase"/>
</dbReference>
<name>A0ABX4JPB1_9HYPH</name>
<evidence type="ECO:0000313" key="3">
    <source>
        <dbReference type="Proteomes" id="UP000219914"/>
    </source>
</evidence>
<evidence type="ECO:0000259" key="1">
    <source>
        <dbReference type="Pfam" id="PF00931"/>
    </source>
</evidence>
<dbReference type="InterPro" id="IPR011990">
    <property type="entry name" value="TPR-like_helical_dom_sf"/>
</dbReference>
<proteinExistence type="predicted"/>
<dbReference type="Pfam" id="PF00931">
    <property type="entry name" value="NB-ARC"/>
    <property type="match status" value="1"/>
</dbReference>
<accession>A0ABX4JPB1</accession>
<reference evidence="2 3" key="1">
    <citation type="submission" date="2017-09" db="EMBL/GenBank/DDBJ databases">
        <title>Comparative genomics of rhizobia isolated from Phaseolus vulgaris in China.</title>
        <authorList>
            <person name="Tong W."/>
        </authorList>
    </citation>
    <scope>NUCLEOTIDE SEQUENCE [LARGE SCALE GENOMIC DNA]</scope>
    <source>
        <strain evidence="2 3">FH14</strain>
    </source>
</reference>
<dbReference type="InterPro" id="IPR002182">
    <property type="entry name" value="NB-ARC"/>
</dbReference>